<evidence type="ECO:0000256" key="5">
    <source>
        <dbReference type="ARBA" id="ARBA00023136"/>
    </source>
</evidence>
<keyword evidence="2" id="KW-1003">Cell membrane</keyword>
<keyword evidence="5 6" id="KW-0472">Membrane</keyword>
<evidence type="ECO:0000256" key="3">
    <source>
        <dbReference type="ARBA" id="ARBA00022692"/>
    </source>
</evidence>
<evidence type="ECO:0000256" key="1">
    <source>
        <dbReference type="ARBA" id="ARBA00004651"/>
    </source>
</evidence>
<evidence type="ECO:0000256" key="6">
    <source>
        <dbReference type="SAM" id="Phobius"/>
    </source>
</evidence>
<dbReference type="InterPro" id="IPR018076">
    <property type="entry name" value="T2SS_GspF_dom"/>
</dbReference>
<feature type="transmembrane region" description="Helical" evidence="6">
    <location>
        <begin position="221"/>
        <end position="240"/>
    </location>
</feature>
<comment type="subcellular location">
    <subcellularLocation>
        <location evidence="1">Cell membrane</location>
        <topology evidence="1">Multi-pass membrane protein</topology>
    </subcellularLocation>
</comment>
<keyword evidence="3 6" id="KW-0812">Transmembrane</keyword>
<dbReference type="EMBL" id="DMUP01000041">
    <property type="protein sequence ID" value="HAR55492.1"/>
    <property type="molecule type" value="Genomic_DNA"/>
</dbReference>
<feature type="domain" description="Type II secretion system protein GspF" evidence="7">
    <location>
        <begin position="113"/>
        <end position="236"/>
    </location>
</feature>
<dbReference type="InterPro" id="IPR042094">
    <property type="entry name" value="T2SS_GspF_sf"/>
</dbReference>
<dbReference type="PANTHER" id="PTHR35007">
    <property type="entry name" value="INTEGRAL MEMBRANE PROTEIN-RELATED"/>
    <property type="match status" value="1"/>
</dbReference>
<proteinExistence type="predicted"/>
<feature type="transmembrane region" description="Helical" evidence="6">
    <location>
        <begin position="252"/>
        <end position="272"/>
    </location>
</feature>
<dbReference type="Proteomes" id="UP000262878">
    <property type="component" value="Unassembled WGS sequence"/>
</dbReference>
<dbReference type="GO" id="GO:0005886">
    <property type="term" value="C:plasma membrane"/>
    <property type="evidence" value="ECO:0007669"/>
    <property type="project" value="UniProtKB-SubCell"/>
</dbReference>
<dbReference type="STRING" id="314276.OS145_12754"/>
<dbReference type="AlphaFoldDB" id="A0A348WLT0"/>
<organism evidence="8 9">
    <name type="scientific">Idiomarina baltica</name>
    <dbReference type="NCBI Taxonomy" id="190892"/>
    <lineage>
        <taxon>Bacteria</taxon>
        <taxon>Pseudomonadati</taxon>
        <taxon>Pseudomonadota</taxon>
        <taxon>Gammaproteobacteria</taxon>
        <taxon>Alteromonadales</taxon>
        <taxon>Idiomarinaceae</taxon>
        <taxon>Idiomarina</taxon>
    </lineage>
</organism>
<feature type="transmembrane region" description="Helical" evidence="6">
    <location>
        <begin position="74"/>
        <end position="94"/>
    </location>
</feature>
<dbReference type="RefSeq" id="WP_006955238.1">
    <property type="nucleotide sequence ID" value="NZ_DAIRLQ010000003.1"/>
</dbReference>
<keyword evidence="4 6" id="KW-1133">Transmembrane helix</keyword>
<evidence type="ECO:0000256" key="2">
    <source>
        <dbReference type="ARBA" id="ARBA00022475"/>
    </source>
</evidence>
<evidence type="ECO:0000256" key="4">
    <source>
        <dbReference type="ARBA" id="ARBA00022989"/>
    </source>
</evidence>
<evidence type="ECO:0000259" key="7">
    <source>
        <dbReference type="Pfam" id="PF00482"/>
    </source>
</evidence>
<gene>
    <name evidence="8" type="ORF">DCR58_01760</name>
</gene>
<name>A0A348WLT0_9GAMM</name>
<reference evidence="8 9" key="1">
    <citation type="journal article" date="2018" name="Nat. Biotechnol.">
        <title>A standardized bacterial taxonomy based on genome phylogeny substantially revises the tree of life.</title>
        <authorList>
            <person name="Parks D.H."/>
            <person name="Chuvochina M."/>
            <person name="Waite D.W."/>
            <person name="Rinke C."/>
            <person name="Skarshewski A."/>
            <person name="Chaumeil P.A."/>
            <person name="Hugenholtz P."/>
        </authorList>
    </citation>
    <scope>NUCLEOTIDE SEQUENCE [LARGE SCALE GENOMIC DNA]</scope>
    <source>
        <strain evidence="8">UBA9360</strain>
    </source>
</reference>
<dbReference type="Gene3D" id="1.20.81.30">
    <property type="entry name" value="Type II secretion system (T2SS), domain F"/>
    <property type="match status" value="1"/>
</dbReference>
<accession>A0A348WLT0</accession>
<evidence type="ECO:0000313" key="9">
    <source>
        <dbReference type="Proteomes" id="UP000262878"/>
    </source>
</evidence>
<evidence type="ECO:0000313" key="8">
    <source>
        <dbReference type="EMBL" id="HAR55492.1"/>
    </source>
</evidence>
<comment type="caution">
    <text evidence="8">The sequence shown here is derived from an EMBL/GenBank/DDBJ whole genome shotgun (WGS) entry which is preliminary data.</text>
</comment>
<sequence>MLIAVVGCVLMTTVVWLAWMRQLNKNRIQAFEGTLAQHTQRSLQEFFVFLPVKWLIRGYLFACASLPLLAGLVWGGKAALVTLLVCVVSPPVLYRRMRNKRYRALQRQLPMLLMNLSNQLKSGMSMVNAVTSLFDEFEAPLGQEVNELIRQVRLGDDLPTALTDWQRRVPIFSITLVVQALTLGYRNGGQQSQVLRRLAENLGQQQKVRDRQQALSAQGRMQAWVLICMPLALFLLLNWMKPTHTAYLTNTLIGQVALGVAIVLTLIGAMMVKRILNTDDF</sequence>
<dbReference type="PANTHER" id="PTHR35007:SF1">
    <property type="entry name" value="PILUS ASSEMBLY PROTEIN"/>
    <property type="match status" value="1"/>
</dbReference>
<protein>
    <recommendedName>
        <fullName evidence="7">Type II secretion system protein GspF domain-containing protein</fullName>
    </recommendedName>
</protein>
<dbReference type="Pfam" id="PF00482">
    <property type="entry name" value="T2SSF"/>
    <property type="match status" value="1"/>
</dbReference>